<dbReference type="InterPro" id="IPR002508">
    <property type="entry name" value="MurNAc-LAA_cat"/>
</dbReference>
<dbReference type="GO" id="GO:0030288">
    <property type="term" value="C:outer membrane-bounded periplasmic space"/>
    <property type="evidence" value="ECO:0007669"/>
    <property type="project" value="TreeGrafter"/>
</dbReference>
<dbReference type="PROSITE" id="PS51781">
    <property type="entry name" value="SH3B"/>
    <property type="match status" value="3"/>
</dbReference>
<dbReference type="InterPro" id="IPR050695">
    <property type="entry name" value="N-acetylmuramoyl_amidase_3"/>
</dbReference>
<name>A0A1G9KVK0_9FIRM</name>
<dbReference type="SUPFAM" id="SSF53187">
    <property type="entry name" value="Zn-dependent exopeptidases"/>
    <property type="match status" value="1"/>
</dbReference>
<protein>
    <submittedName>
        <fullName evidence="4">N-acetylmuramoyl-L-alanine amidase</fullName>
    </submittedName>
</protein>
<evidence type="ECO:0000313" key="5">
    <source>
        <dbReference type="Proteomes" id="UP000199068"/>
    </source>
</evidence>
<dbReference type="InterPro" id="IPR003646">
    <property type="entry name" value="SH3-like_bac-type"/>
</dbReference>
<dbReference type="SMART" id="SM00287">
    <property type="entry name" value="SH3b"/>
    <property type="match status" value="3"/>
</dbReference>
<keyword evidence="5" id="KW-1185">Reference proteome</keyword>
<dbReference type="STRING" id="1121325.SAMN04515677_102281"/>
<evidence type="ECO:0000259" key="3">
    <source>
        <dbReference type="PROSITE" id="PS51781"/>
    </source>
</evidence>
<organism evidence="4 5">
    <name type="scientific">Romboutsia lituseburensis DSM 797</name>
    <dbReference type="NCBI Taxonomy" id="1121325"/>
    <lineage>
        <taxon>Bacteria</taxon>
        <taxon>Bacillati</taxon>
        <taxon>Bacillota</taxon>
        <taxon>Clostridia</taxon>
        <taxon>Peptostreptococcales</taxon>
        <taxon>Peptostreptococcaceae</taxon>
        <taxon>Romboutsia</taxon>
    </lineage>
</organism>
<dbReference type="GO" id="GO:0009253">
    <property type="term" value="P:peptidoglycan catabolic process"/>
    <property type="evidence" value="ECO:0007669"/>
    <property type="project" value="InterPro"/>
</dbReference>
<dbReference type="RefSeq" id="WP_092724264.1">
    <property type="nucleotide sequence ID" value="NZ_FNGW01000002.1"/>
</dbReference>
<dbReference type="GO" id="GO:0008745">
    <property type="term" value="F:N-acetylmuramoyl-L-alanine amidase activity"/>
    <property type="evidence" value="ECO:0007669"/>
    <property type="project" value="InterPro"/>
</dbReference>
<sequence>MKKIVNKRATQVAALSILSSLPILSKVDIVNANSNIELEFESIADKYDANDIIVENGVSIKKGETLDLSQYSGWEMSNNETVEIDENGIVYPIKEGTVFLSNKIDNKIHILEVYVSGDKTIMYANQRANSVNRDFYKVFVDPGHGGSDNGASGFGKFEDELSLQIAKSVELKLKQKGIQVKMSRTSDVFIPLGERAQMANAYGADAFISIHLNSSSNESSNGIETYHHTQKTSHRPYSTGIHNNAIKSTQGRDRGVKSANFVVLRETNMVSSLFETGFISNAQENNKLSDPVYQDKLAVSIANGIESYLKENVKLNPGSQIPEEKPPINSNVKYGIVTATNLNVRSGYGTSYSVIGSLSKGSKVEIVESKNGWYKIKYGSRYGFISSSYIKNSDGSDDITNSGEKPSISNSKNGVVTATSLNIRSGYGSSYSKIGSLTKGSKVEILESKNGWHKIKYGNRYGYVSGEYISTSNTNQPQITPPSSNGSKSGVVTATSLNVRSGYSSSYSKIGSLTKGNKIEILESKNGWYKIKYKNGYGYVSGEYIKI</sequence>
<feature type="domain" description="SH3b" evidence="3">
    <location>
        <begin position="487"/>
        <end position="547"/>
    </location>
</feature>
<feature type="domain" description="SH3b" evidence="3">
    <location>
        <begin position="332"/>
        <end position="394"/>
    </location>
</feature>
<dbReference type="AlphaFoldDB" id="A0A1G9KVK0"/>
<keyword evidence="2" id="KW-0961">Cell wall biogenesis/degradation</keyword>
<dbReference type="CDD" id="cd02696">
    <property type="entry name" value="MurNAc-LAA"/>
    <property type="match status" value="1"/>
</dbReference>
<accession>A0A1G9KVK0</accession>
<dbReference type="Gene3D" id="3.40.630.40">
    <property type="entry name" value="Zn-dependent exopeptidases"/>
    <property type="match status" value="1"/>
</dbReference>
<feature type="domain" description="SH3b" evidence="3">
    <location>
        <begin position="411"/>
        <end position="473"/>
    </location>
</feature>
<evidence type="ECO:0000313" key="4">
    <source>
        <dbReference type="EMBL" id="SDL53639.1"/>
    </source>
</evidence>
<evidence type="ECO:0000256" key="2">
    <source>
        <dbReference type="ARBA" id="ARBA00023316"/>
    </source>
</evidence>
<evidence type="ECO:0000256" key="1">
    <source>
        <dbReference type="ARBA" id="ARBA00022801"/>
    </source>
</evidence>
<dbReference type="Pfam" id="PF08239">
    <property type="entry name" value="SH3_3"/>
    <property type="match status" value="3"/>
</dbReference>
<reference evidence="4 5" key="1">
    <citation type="submission" date="2016-10" db="EMBL/GenBank/DDBJ databases">
        <authorList>
            <person name="de Groot N.N."/>
        </authorList>
    </citation>
    <scope>NUCLEOTIDE SEQUENCE [LARGE SCALE GENOMIC DNA]</scope>
    <source>
        <strain evidence="4 5">DSM 797</strain>
    </source>
</reference>
<dbReference type="SMART" id="SM00646">
    <property type="entry name" value="Ami_3"/>
    <property type="match status" value="1"/>
</dbReference>
<gene>
    <name evidence="4" type="ORF">SAMN04515677_102281</name>
</gene>
<dbReference type="Gene3D" id="2.30.30.40">
    <property type="entry name" value="SH3 Domains"/>
    <property type="match status" value="3"/>
</dbReference>
<dbReference type="Pfam" id="PF01520">
    <property type="entry name" value="Amidase_3"/>
    <property type="match status" value="1"/>
</dbReference>
<dbReference type="GO" id="GO:0071555">
    <property type="term" value="P:cell wall organization"/>
    <property type="evidence" value="ECO:0007669"/>
    <property type="project" value="UniProtKB-KW"/>
</dbReference>
<dbReference type="PANTHER" id="PTHR30404:SF0">
    <property type="entry name" value="N-ACETYLMURAMOYL-L-ALANINE AMIDASE AMIC"/>
    <property type="match status" value="1"/>
</dbReference>
<keyword evidence="1" id="KW-0378">Hydrolase</keyword>
<dbReference type="PANTHER" id="PTHR30404">
    <property type="entry name" value="N-ACETYLMURAMOYL-L-ALANINE AMIDASE"/>
    <property type="match status" value="1"/>
</dbReference>
<proteinExistence type="predicted"/>
<dbReference type="EMBL" id="FNGW01000002">
    <property type="protein sequence ID" value="SDL53639.1"/>
    <property type="molecule type" value="Genomic_DNA"/>
</dbReference>
<dbReference type="Proteomes" id="UP000199068">
    <property type="component" value="Unassembled WGS sequence"/>
</dbReference>